<accession>A0A947D9G0</accession>
<dbReference type="CDD" id="cd18873">
    <property type="entry name" value="NUDIX_NadM_like"/>
    <property type="match status" value="1"/>
</dbReference>
<evidence type="ECO:0000313" key="2">
    <source>
        <dbReference type="EMBL" id="MBT9289319.1"/>
    </source>
</evidence>
<sequence length="228" mass="24668">MPHAATVETEGRPIVTVDVALFTLLPEEGLAIVLGTRDREPFAGRPALFGGFLRPGSDGSATDAAHRLLSEKAGLKDVFVEQLMTFSGPDRDPRGWSVSIAYYALVPFGRLAGATPGLAVWPVGRMPPLAFDHDRIAAAALARLGGKASYSTLPAFLLPKTFTLPELKAVYEAVLGTALNDSAFRRKVMEMRILEEVPEKRGATAGSRRPAQLWRLAADRLVEFDRTV</sequence>
<dbReference type="Proteomes" id="UP000766595">
    <property type="component" value="Unassembled WGS sequence"/>
</dbReference>
<dbReference type="SUPFAM" id="SSF55811">
    <property type="entry name" value="Nudix"/>
    <property type="match status" value="1"/>
</dbReference>
<protein>
    <submittedName>
        <fullName evidence="2">NUDIX hydrolase</fullName>
    </submittedName>
</protein>
<proteinExistence type="predicted"/>
<dbReference type="EMBL" id="JAHHZF010000003">
    <property type="protein sequence ID" value="MBT9289319.1"/>
    <property type="molecule type" value="Genomic_DNA"/>
</dbReference>
<gene>
    <name evidence="2" type="ORF">KL771_07645</name>
</gene>
<comment type="caution">
    <text evidence="2">The sequence shown here is derived from an EMBL/GenBank/DDBJ whole genome shotgun (WGS) entry which is preliminary data.</text>
</comment>
<dbReference type="Gene3D" id="3.90.79.10">
    <property type="entry name" value="Nucleoside Triphosphate Pyrophosphohydrolase"/>
    <property type="match status" value="1"/>
</dbReference>
<dbReference type="Pfam" id="PF21906">
    <property type="entry name" value="WHD_NrtR"/>
    <property type="match status" value="1"/>
</dbReference>
<reference evidence="2 3" key="1">
    <citation type="submission" date="2021-06" db="EMBL/GenBank/DDBJ databases">
        <authorList>
            <person name="Grouzdev D.S."/>
            <person name="Koziaeva V."/>
        </authorList>
    </citation>
    <scope>NUCLEOTIDE SEQUENCE [LARGE SCALE GENOMIC DNA]</scope>
    <source>
        <strain evidence="2 3">22</strain>
    </source>
</reference>
<dbReference type="GO" id="GO:0016787">
    <property type="term" value="F:hydrolase activity"/>
    <property type="evidence" value="ECO:0007669"/>
    <property type="project" value="UniProtKB-KW"/>
</dbReference>
<dbReference type="InterPro" id="IPR015797">
    <property type="entry name" value="NUDIX_hydrolase-like_dom_sf"/>
</dbReference>
<evidence type="ECO:0000259" key="1">
    <source>
        <dbReference type="Pfam" id="PF21906"/>
    </source>
</evidence>
<name>A0A947D9G0_9HYPH</name>
<feature type="domain" description="NrtR DNA-binding winged helix" evidence="1">
    <location>
        <begin position="155"/>
        <end position="216"/>
    </location>
</feature>
<organism evidence="2 3">
    <name type="scientific">Prosthecodimorpha staleyi</name>
    <dbReference type="NCBI Taxonomy" id="2840188"/>
    <lineage>
        <taxon>Bacteria</taxon>
        <taxon>Pseudomonadati</taxon>
        <taxon>Pseudomonadota</taxon>
        <taxon>Alphaproteobacteria</taxon>
        <taxon>Hyphomicrobiales</taxon>
        <taxon>Ancalomicrobiaceae</taxon>
        <taxon>Prosthecodimorpha</taxon>
    </lineage>
</organism>
<keyword evidence="2" id="KW-0378">Hydrolase</keyword>
<dbReference type="PANTHER" id="PTHR43736">
    <property type="entry name" value="ADP-RIBOSE PYROPHOSPHATASE"/>
    <property type="match status" value="1"/>
</dbReference>
<dbReference type="Gene3D" id="1.10.10.10">
    <property type="entry name" value="Winged helix-like DNA-binding domain superfamily/Winged helix DNA-binding domain"/>
    <property type="match status" value="1"/>
</dbReference>
<dbReference type="AlphaFoldDB" id="A0A947D9G0"/>
<evidence type="ECO:0000313" key="3">
    <source>
        <dbReference type="Proteomes" id="UP000766595"/>
    </source>
</evidence>
<dbReference type="InterPro" id="IPR054105">
    <property type="entry name" value="WHD_NrtR"/>
</dbReference>
<dbReference type="PANTHER" id="PTHR43736:SF4">
    <property type="entry name" value="SLR1690 PROTEIN"/>
    <property type="match status" value="1"/>
</dbReference>
<dbReference type="RefSeq" id="WP_261967951.1">
    <property type="nucleotide sequence ID" value="NZ_JAHHZF010000003.1"/>
</dbReference>
<keyword evidence="3" id="KW-1185">Reference proteome</keyword>
<dbReference type="InterPro" id="IPR036388">
    <property type="entry name" value="WH-like_DNA-bd_sf"/>
</dbReference>
<dbReference type="SUPFAM" id="SSF46785">
    <property type="entry name" value="Winged helix' DNA-binding domain"/>
    <property type="match status" value="1"/>
</dbReference>
<dbReference type="InterPro" id="IPR036390">
    <property type="entry name" value="WH_DNA-bd_sf"/>
</dbReference>